<dbReference type="RefSeq" id="WP_066447039.1">
    <property type="nucleotide sequence ID" value="NZ_JANKBF010000004.1"/>
</dbReference>
<sequence>MTKKVRLKNKGKSVLSVGLSLFMSLGLMSGNISSVSAYSSGARHTKINDDVFLGGNYIEIGISKVGSFGTESDAPSNFHPTNSSNKRIGMVSNPTGDENDWNSVTTDYFLPVTIDESFTIGYNGERQATGSQIGTKGLQKNIDETKTETVNQSSGNHLKAVTTGYTTDNVKFVQTVEFDVNDKYFTTTVQLKNENDNETLSGVRYMRAFDPDQHWIKDGNSLTNNVVGNPALDPYGTSVFAYGLEDRVTTPFIFFSADKRATAGYTTNGLNFSDIYNKNKTMVITKNTSNYADNDIFIYFELGDLKPGKSKSFSYISSLDTNLNNAIDAIKKTLKIGVDAEAGTLTGFENNNTYTVTTPDAGKWTIEIDANGDYKVKASNGTIVTEGTGASKIGVAIIEEWIGEKLTVKKADSDPADVDISFGSESELTERAKEPAADITAEKIKGDIGNVTVNPAVIGQQYAVYAGKKLVAGWTTADSDKLVFDGVPKGDYTVKTRNPGSIVDGILPSKPTDGAKVTVPYSSVDDLRNEASGKLADIIKNYNADNYYSNELEKITEIENAAKAEIKAATTIEGIDKILTDVKNKLDGVDDKATSFVKNKLTKDGNHITSATSDTYKQILASESDWKNLTSAQQAQVNKILGTDCSQMLNNAKNIDNSATNFINGYLTIDGMKINEVTRSTVDKILASQDAYKKITDGNVKDAIDEKLGYTGGYDKLVSDAKEFASNGAAKFITDNLIKDGKPIISGDLSNADQIMKAKDNYDKLSEAEKAEVDKQLKDDGYDKGFKGLYNDAVTNVSDEATAFVKTNLTKDGETIAKVEKSTYDKVLASEVPYGKITSQEVKNKIDELLGEANPGQTYQKLLDGTKEAVDASANAFVKEFGATEVTPDNYAQILKGKETWDKMTKSEKAAVEKKLGTDFDDLLTKATDLDDKTDTFIDTFVTETKDGKDSVIKEITPDNYQTILSGKDNWDKLTDNEKTVINNKLKEKGVDVSYNDLFENADKLNKDSDQFIKDNLTDGDGELFLDANADNYEAIIDLAEKWDALSDDVKQAINDKLVANGGKTIEDLTTASKDIEEAKNGFIAEYVSDEDGNIYKEMDSTNYEQILSGLPEWDTLSKDEKAAINNELKASVGKTYDDMIAKAEEMEKARDSFVEKYVSDKDGNVYKEMNSGNYEQILSGVEEWNKLTDDEKAVINNQLVSLGSQPFDKLITKAQEMEKATNSFVEKYVSDKDGNVYKEVNSTNYEQVLSGLAEWNKLSDDEKAAINNQLKAAGSKSYDELIAKAQDVEKTTSSFVDKYVSDKDGNIYKELNASNYEQILSGLAEWNKLSDDEKAAINNQLKAAGSKSYDELIAKAQDMQKAANSFVDKYLSDKDGNVYKEVNSSNYQQILSGKDAWSKLSQAEKDAINAILMEKMGKTYEQLLVSAVAMSNVKTEDNTFVEMYMLLGMLSLGALLVLKRRKENY</sequence>
<comment type="caution">
    <text evidence="2">The sequence shown here is derived from an EMBL/GenBank/DDBJ whole genome shotgun (WGS) entry which is preliminary data.</text>
</comment>
<keyword evidence="1" id="KW-0812">Transmembrane</keyword>
<evidence type="ECO:0000256" key="1">
    <source>
        <dbReference type="SAM" id="Phobius"/>
    </source>
</evidence>
<protein>
    <submittedName>
        <fullName evidence="2">Uncharacterized protein</fullName>
    </submittedName>
</protein>
<keyword evidence="1" id="KW-0472">Membrane</keyword>
<accession>A0A4R3YZ18</accession>
<keyword evidence="3" id="KW-1185">Reference proteome</keyword>
<gene>
    <name evidence="2" type="ORF">EDD60_11478</name>
</gene>
<dbReference type="GeneID" id="98915815"/>
<evidence type="ECO:0000313" key="2">
    <source>
        <dbReference type="EMBL" id="TCV97910.1"/>
    </source>
</evidence>
<keyword evidence="1" id="KW-1133">Transmembrane helix</keyword>
<evidence type="ECO:0000313" key="3">
    <source>
        <dbReference type="Proteomes" id="UP000295515"/>
    </source>
</evidence>
<organism evidence="2 3">
    <name type="scientific">Longibaculum muris</name>
    <dbReference type="NCBI Taxonomy" id="1796628"/>
    <lineage>
        <taxon>Bacteria</taxon>
        <taxon>Bacillati</taxon>
        <taxon>Bacillota</taxon>
        <taxon>Erysipelotrichia</taxon>
        <taxon>Erysipelotrichales</taxon>
        <taxon>Coprobacillaceae</taxon>
        <taxon>Longibaculum</taxon>
    </lineage>
</organism>
<dbReference type="Proteomes" id="UP000295515">
    <property type="component" value="Unassembled WGS sequence"/>
</dbReference>
<name>A0A4R3YZ18_9FIRM</name>
<reference evidence="2 3" key="1">
    <citation type="submission" date="2019-03" db="EMBL/GenBank/DDBJ databases">
        <title>Genomic Encyclopedia of Type Strains, Phase IV (KMG-IV): sequencing the most valuable type-strain genomes for metagenomic binning, comparative biology and taxonomic classification.</title>
        <authorList>
            <person name="Goeker M."/>
        </authorList>
    </citation>
    <scope>NUCLEOTIDE SEQUENCE [LARGE SCALE GENOMIC DNA]</scope>
    <source>
        <strain evidence="2 3">DSM 29487</strain>
    </source>
</reference>
<feature type="transmembrane region" description="Helical" evidence="1">
    <location>
        <begin position="1441"/>
        <end position="1459"/>
    </location>
</feature>
<proteinExistence type="predicted"/>
<dbReference type="EMBL" id="SMCQ01000014">
    <property type="protein sequence ID" value="TCV97910.1"/>
    <property type="molecule type" value="Genomic_DNA"/>
</dbReference>